<dbReference type="EMBL" id="CP034338">
    <property type="protein sequence ID" value="AZL67953.1"/>
    <property type="molecule type" value="Genomic_DNA"/>
</dbReference>
<reference evidence="2 3" key="1">
    <citation type="submission" date="2018-12" db="EMBL/GenBank/DDBJ databases">
        <authorList>
            <person name="Li S."/>
            <person name="Yang R."/>
            <person name="Chen G."/>
            <person name="Zou L."/>
            <person name="Zhang C."/>
            <person name="Chen Y."/>
            <person name="Liu Z."/>
            <person name="Li Y."/>
            <person name="Yan Y."/>
            <person name="Huang M."/>
            <person name="Chen T."/>
        </authorList>
    </citation>
    <scope>NUCLEOTIDE SEQUENCE [LARGE SCALE GENOMIC DNA]</scope>
    <source>
        <strain evidence="2 3">1257</strain>
    </source>
</reference>
<dbReference type="Proteomes" id="UP000268230">
    <property type="component" value="Chromosome"/>
</dbReference>
<gene>
    <name evidence="2" type="ORF">EJA05_09435</name>
</gene>
<dbReference type="InterPro" id="IPR031893">
    <property type="entry name" value="Phage_tail_APC"/>
</dbReference>
<dbReference type="AlphaFoldDB" id="A0A3Q8TZY8"/>
<evidence type="ECO:0000259" key="1">
    <source>
        <dbReference type="Pfam" id="PF16778"/>
    </source>
</evidence>
<dbReference type="OrthoDB" id="6465464at2"/>
<protein>
    <recommendedName>
        <fullName evidence="1">Phage tail assembly chaperone-like domain-containing protein</fullName>
    </recommendedName>
</protein>
<evidence type="ECO:0000313" key="3">
    <source>
        <dbReference type="Proteomes" id="UP000268230"/>
    </source>
</evidence>
<dbReference type="KEGG" id="pory:EJA05_09435"/>
<evidence type="ECO:0000313" key="2">
    <source>
        <dbReference type="EMBL" id="AZL67953.1"/>
    </source>
</evidence>
<feature type="domain" description="Phage tail assembly chaperone-like" evidence="1">
    <location>
        <begin position="46"/>
        <end position="111"/>
    </location>
</feature>
<sequence length="119" mass="13572">MPYVQRNEAGVIVGQFANRQQGYAEEWLADGSPELSVVGVEQQAITERAWRDAELAELIWLRDRHRDQLEIGAVTALTAEQFGELLVYMQQLRDWPQTPEFPDASVRPVVPPWIAEQTP</sequence>
<organism evidence="2 3">
    <name type="scientific">Pseudomonas entomophila</name>
    <dbReference type="NCBI Taxonomy" id="312306"/>
    <lineage>
        <taxon>Bacteria</taxon>
        <taxon>Pseudomonadati</taxon>
        <taxon>Pseudomonadota</taxon>
        <taxon>Gammaproteobacteria</taxon>
        <taxon>Pseudomonadales</taxon>
        <taxon>Pseudomonadaceae</taxon>
        <taxon>Pseudomonas</taxon>
    </lineage>
</organism>
<name>A0A3Q8TZY8_9PSED</name>
<accession>A0A3Q8TZY8</accession>
<proteinExistence type="predicted"/>
<dbReference type="Pfam" id="PF16778">
    <property type="entry name" value="Phage_tail_APC"/>
    <property type="match status" value="1"/>
</dbReference>